<gene>
    <name evidence="4" type="ORF">CALCODRAFT_429210</name>
</gene>
<dbReference type="STRING" id="1353952.A0A165IH04"/>
<evidence type="ECO:0000259" key="3">
    <source>
        <dbReference type="PROSITE" id="PS50885"/>
    </source>
</evidence>
<dbReference type="OrthoDB" id="10266508at2759"/>
<dbReference type="InParanoid" id="A0A165IH04"/>
<dbReference type="SMART" id="SM00304">
    <property type="entry name" value="HAMP"/>
    <property type="match status" value="5"/>
</dbReference>
<keyword evidence="1" id="KW-0597">Phosphoprotein</keyword>
<feature type="domain" description="HAMP" evidence="3">
    <location>
        <begin position="285"/>
        <end position="337"/>
    </location>
</feature>
<dbReference type="GO" id="GO:0016020">
    <property type="term" value="C:membrane"/>
    <property type="evidence" value="ECO:0007669"/>
    <property type="project" value="InterPro"/>
</dbReference>
<keyword evidence="5" id="KW-1185">Reference proteome</keyword>
<dbReference type="GO" id="GO:0004673">
    <property type="term" value="F:protein histidine kinase activity"/>
    <property type="evidence" value="ECO:0007669"/>
    <property type="project" value="TreeGrafter"/>
</dbReference>
<dbReference type="SUPFAM" id="SSF58104">
    <property type="entry name" value="Methyl-accepting chemotaxis protein (MCP) signaling domain"/>
    <property type="match status" value="2"/>
</dbReference>
<proteinExistence type="predicted"/>
<evidence type="ECO:0000256" key="1">
    <source>
        <dbReference type="ARBA" id="ARBA00022553"/>
    </source>
</evidence>
<keyword evidence="2" id="KW-0902">Two-component regulatory system</keyword>
<evidence type="ECO:0000313" key="4">
    <source>
        <dbReference type="EMBL" id="KZT60564.1"/>
    </source>
</evidence>
<name>A0A165IH04_9BASI</name>
<feature type="domain" description="HAMP" evidence="3">
    <location>
        <begin position="193"/>
        <end position="245"/>
    </location>
</feature>
<accession>A0A165IH04</accession>
<dbReference type="InterPro" id="IPR003660">
    <property type="entry name" value="HAMP_dom"/>
</dbReference>
<dbReference type="EMBL" id="KV423930">
    <property type="protein sequence ID" value="KZT60564.1"/>
    <property type="molecule type" value="Genomic_DNA"/>
</dbReference>
<sequence length="476" mass="50535">MDAVEELQLLKAQVQEIARVCKGVAEGDLNKKIAIDVQGPVMSELKDSVNEMVGTLGKFASEVTRVSLTVGTKGQLGVSANVPGIKGTWLDLQNVVNQLADNLTEQVRSIAAVTKAVAEGDLSKQIEVSAQGEILELKDTVNNMVLQLRGLAKEVTRVTMEHGSEGNLGGQAIVPGVEGVWKELTDNVNKMCTNLTNQVRSIAEVTTAVAEGDLSKEVSVDVKGEMLRLKDTVNGMVRQLSTFAREVTGLATSVGTEGSLGGQAKVEGVQGTWHELTESVNGMANNLTEQVRSIAAVTKAVAEGDLTKKIEVDAKGEINALKNTINNMVDQLGTFAREVTRVALDVGTEGQLGGQAKVEGVQGTWADLTTNVNRMADNLTNQVRSIADVTKAVAEGDLSKKIEVDAKGEIDALKNTINNMVDQLGTFAREVTRVALEVGTEGILGGQATVEGVQGTWADLTTNVNVRSTSHDPERR</sequence>
<dbReference type="Gene3D" id="1.10.287.950">
    <property type="entry name" value="Methyl-accepting chemotaxis protein"/>
    <property type="match status" value="1"/>
</dbReference>
<dbReference type="Pfam" id="PF00672">
    <property type="entry name" value="HAMP"/>
    <property type="match status" value="1"/>
</dbReference>
<dbReference type="PANTHER" id="PTHR45339">
    <property type="entry name" value="HYBRID SIGNAL TRANSDUCTION HISTIDINE KINASE J"/>
    <property type="match status" value="1"/>
</dbReference>
<feature type="domain" description="HAMP" evidence="3">
    <location>
        <begin position="101"/>
        <end position="153"/>
    </location>
</feature>
<organism evidence="4 5">
    <name type="scientific">Calocera cornea HHB12733</name>
    <dbReference type="NCBI Taxonomy" id="1353952"/>
    <lineage>
        <taxon>Eukaryota</taxon>
        <taxon>Fungi</taxon>
        <taxon>Dikarya</taxon>
        <taxon>Basidiomycota</taxon>
        <taxon>Agaricomycotina</taxon>
        <taxon>Dacrymycetes</taxon>
        <taxon>Dacrymycetales</taxon>
        <taxon>Dacrymycetaceae</taxon>
        <taxon>Calocera</taxon>
    </lineage>
</organism>
<evidence type="ECO:0000313" key="5">
    <source>
        <dbReference type="Proteomes" id="UP000076842"/>
    </source>
</evidence>
<dbReference type="Proteomes" id="UP000076842">
    <property type="component" value="Unassembled WGS sequence"/>
</dbReference>
<feature type="domain" description="HAMP" evidence="3">
    <location>
        <begin position="377"/>
        <end position="429"/>
    </location>
</feature>
<feature type="domain" description="HAMP" evidence="3">
    <location>
        <begin position="8"/>
        <end position="61"/>
    </location>
</feature>
<dbReference type="Pfam" id="PF18947">
    <property type="entry name" value="HAMP_2"/>
    <property type="match status" value="3"/>
</dbReference>
<dbReference type="FunFam" id="1.20.120.1530:FF:000002">
    <property type="entry name" value="Two-component osmosensing histidine kinase"/>
    <property type="match status" value="1"/>
</dbReference>
<dbReference type="FunFam" id="1.20.120.1530:FF:000003">
    <property type="entry name" value="Atypical/HisK protein kinase"/>
    <property type="match status" value="1"/>
</dbReference>
<evidence type="ECO:0000256" key="2">
    <source>
        <dbReference type="ARBA" id="ARBA00023012"/>
    </source>
</evidence>
<dbReference type="PROSITE" id="PS50885">
    <property type="entry name" value="HAMP"/>
    <property type="match status" value="5"/>
</dbReference>
<dbReference type="CDD" id="cd06225">
    <property type="entry name" value="HAMP"/>
    <property type="match status" value="4"/>
</dbReference>
<dbReference type="GO" id="GO:0000160">
    <property type="term" value="P:phosphorelay signal transduction system"/>
    <property type="evidence" value="ECO:0007669"/>
    <property type="project" value="UniProtKB-KW"/>
</dbReference>
<dbReference type="Gene3D" id="1.20.120.1530">
    <property type="match status" value="2"/>
</dbReference>
<dbReference type="AlphaFoldDB" id="A0A165IH04"/>
<dbReference type="GO" id="GO:0071474">
    <property type="term" value="P:cellular hyperosmotic response"/>
    <property type="evidence" value="ECO:0007669"/>
    <property type="project" value="TreeGrafter"/>
</dbReference>
<dbReference type="PANTHER" id="PTHR45339:SF1">
    <property type="entry name" value="HYBRID SIGNAL TRANSDUCTION HISTIDINE KINASE J"/>
    <property type="match status" value="1"/>
</dbReference>
<reference evidence="4 5" key="1">
    <citation type="journal article" date="2016" name="Mol. Biol. Evol.">
        <title>Comparative Genomics of Early-Diverging Mushroom-Forming Fungi Provides Insights into the Origins of Lignocellulose Decay Capabilities.</title>
        <authorList>
            <person name="Nagy L.G."/>
            <person name="Riley R."/>
            <person name="Tritt A."/>
            <person name="Adam C."/>
            <person name="Daum C."/>
            <person name="Floudas D."/>
            <person name="Sun H."/>
            <person name="Yadav J.S."/>
            <person name="Pangilinan J."/>
            <person name="Larsson K.H."/>
            <person name="Matsuura K."/>
            <person name="Barry K."/>
            <person name="Labutti K."/>
            <person name="Kuo R."/>
            <person name="Ohm R.A."/>
            <person name="Bhattacharya S.S."/>
            <person name="Shirouzu T."/>
            <person name="Yoshinaga Y."/>
            <person name="Martin F.M."/>
            <person name="Grigoriev I.V."/>
            <person name="Hibbett D.S."/>
        </authorList>
    </citation>
    <scope>NUCLEOTIDE SEQUENCE [LARGE SCALE GENOMIC DNA]</scope>
    <source>
        <strain evidence="4 5">HHB12733</strain>
    </source>
</reference>
<protein>
    <recommendedName>
        <fullName evidence="3">HAMP domain-containing protein</fullName>
    </recommendedName>
</protein>